<dbReference type="AlphaFoldDB" id="A0A9I9EHY6"/>
<feature type="compositionally biased region" description="Basic and acidic residues" evidence="1">
    <location>
        <begin position="71"/>
        <end position="84"/>
    </location>
</feature>
<dbReference type="EnsemblPlants" id="MELO3C034003.2.1">
    <property type="protein sequence ID" value="MELO3C034003.2.1"/>
    <property type="gene ID" value="MELO3C034003.2"/>
</dbReference>
<dbReference type="Gramene" id="MELO3C034003.2.1">
    <property type="protein sequence ID" value="MELO3C034003.2.1"/>
    <property type="gene ID" value="MELO3C034003.2"/>
</dbReference>
<protein>
    <submittedName>
        <fullName evidence="2">Uncharacterized protein</fullName>
    </submittedName>
</protein>
<proteinExistence type="predicted"/>
<feature type="compositionally biased region" description="Polar residues" evidence="1">
    <location>
        <begin position="38"/>
        <end position="50"/>
    </location>
</feature>
<organism evidence="2">
    <name type="scientific">Cucumis melo</name>
    <name type="common">Muskmelon</name>
    <dbReference type="NCBI Taxonomy" id="3656"/>
    <lineage>
        <taxon>Eukaryota</taxon>
        <taxon>Viridiplantae</taxon>
        <taxon>Streptophyta</taxon>
        <taxon>Embryophyta</taxon>
        <taxon>Tracheophyta</taxon>
        <taxon>Spermatophyta</taxon>
        <taxon>Magnoliopsida</taxon>
        <taxon>eudicotyledons</taxon>
        <taxon>Gunneridae</taxon>
        <taxon>Pentapetalae</taxon>
        <taxon>rosids</taxon>
        <taxon>fabids</taxon>
        <taxon>Cucurbitales</taxon>
        <taxon>Cucurbitaceae</taxon>
        <taxon>Benincaseae</taxon>
        <taxon>Cucumis</taxon>
    </lineage>
</organism>
<evidence type="ECO:0000313" key="2">
    <source>
        <dbReference type="EnsemblPlants" id="MELO3C034003.2.1"/>
    </source>
</evidence>
<sequence>MELDCIQSPFPFDQVDELFPLPSLSPIDLSVAHPPLIASTNNTNKNISQKPKNRRGRKSPNTSADIEEENPNEHKKEEDYPQRC</sequence>
<evidence type="ECO:0000256" key="1">
    <source>
        <dbReference type="SAM" id="MobiDB-lite"/>
    </source>
</evidence>
<reference evidence="2" key="1">
    <citation type="submission" date="2023-03" db="UniProtKB">
        <authorList>
            <consortium name="EnsemblPlants"/>
        </authorList>
    </citation>
    <scope>IDENTIFICATION</scope>
</reference>
<feature type="region of interest" description="Disordered" evidence="1">
    <location>
        <begin position="35"/>
        <end position="84"/>
    </location>
</feature>
<name>A0A9I9EHY6_CUCME</name>
<accession>A0A9I9EHY6</accession>